<dbReference type="STRING" id="666681.M301_0739"/>
<dbReference type="AlphaFoldDB" id="D7DNV6"/>
<evidence type="ECO:0000256" key="3">
    <source>
        <dbReference type="ARBA" id="ARBA00023237"/>
    </source>
</evidence>
<reference evidence="8" key="1">
    <citation type="submission" date="2010-05" db="EMBL/GenBank/DDBJ databases">
        <title>Complete sequence of Methylotenera sp. 301.</title>
        <authorList>
            <person name="Lucas S."/>
            <person name="Copeland A."/>
            <person name="Lapidus A."/>
            <person name="Cheng J.-F."/>
            <person name="Bruce D."/>
            <person name="Goodwin L."/>
            <person name="Pitluck S."/>
            <person name="Clum A."/>
            <person name="Land M."/>
            <person name="Hauser L."/>
            <person name="Kyrpides N."/>
            <person name="Ivanova N."/>
            <person name="Chistoservova L."/>
            <person name="Kalyuzhnaya M."/>
            <person name="Woyke T."/>
        </authorList>
    </citation>
    <scope>NUCLEOTIDE SEQUENCE [LARGE SCALE GENOMIC DNA]</scope>
    <source>
        <strain evidence="8">301</strain>
    </source>
</reference>
<keyword evidence="4" id="KW-0732">Signal</keyword>
<feature type="domain" description="Haemolysin activator HlyB C-terminal" evidence="5">
    <location>
        <begin position="204"/>
        <end position="518"/>
    </location>
</feature>
<keyword evidence="1" id="KW-1134">Transmembrane beta strand</keyword>
<reference evidence="7 8" key="2">
    <citation type="journal article" date="2011" name="J. Bacteriol.">
        <title>Genomes of three methylotrophs from a single niche uncover genetic and metabolic divergence of Methylophilaceae.</title>
        <authorList>
            <person name="Lapidus A."/>
            <person name="Clum A."/>
            <person name="Labutti K."/>
            <person name="Kaluzhnaya M.G."/>
            <person name="Lim S."/>
            <person name="Beck D.A."/>
            <person name="Glavina Del Rio T."/>
            <person name="Nolan M."/>
            <person name="Mavromatis K."/>
            <person name="Huntemann M."/>
            <person name="Lucas S."/>
            <person name="Lidstrom M.E."/>
            <person name="Ivanova N."/>
            <person name="Chistoserdova L."/>
        </authorList>
    </citation>
    <scope>NUCLEOTIDE SEQUENCE [LARGE SCALE GENOMIC DNA]</scope>
    <source>
        <strain evidence="7 8">301</strain>
    </source>
</reference>
<evidence type="ECO:0000313" key="7">
    <source>
        <dbReference type="EMBL" id="ADI29123.1"/>
    </source>
</evidence>
<protein>
    <submittedName>
        <fullName evidence="7">Polypeptide-transport-associated domain protein ShlB-type</fullName>
    </submittedName>
</protein>
<dbReference type="GO" id="GO:0046819">
    <property type="term" value="P:protein secretion by the type V secretion system"/>
    <property type="evidence" value="ECO:0007669"/>
    <property type="project" value="TreeGrafter"/>
</dbReference>
<proteinExistence type="predicted"/>
<dbReference type="GO" id="GO:0098046">
    <property type="term" value="C:type V protein secretion system complex"/>
    <property type="evidence" value="ECO:0007669"/>
    <property type="project" value="TreeGrafter"/>
</dbReference>
<dbReference type="eggNOG" id="COG2831">
    <property type="taxonomic scope" value="Bacteria"/>
</dbReference>
<dbReference type="Pfam" id="PF08479">
    <property type="entry name" value="POTRA_2"/>
    <property type="match status" value="1"/>
</dbReference>
<feature type="chain" id="PRO_5003094619" evidence="4">
    <location>
        <begin position="34"/>
        <end position="556"/>
    </location>
</feature>
<evidence type="ECO:0000259" key="6">
    <source>
        <dbReference type="Pfam" id="PF08479"/>
    </source>
</evidence>
<name>D7DNV6_METV0</name>
<evidence type="ECO:0000256" key="1">
    <source>
        <dbReference type="ARBA" id="ARBA00022452"/>
    </source>
</evidence>
<dbReference type="InterPro" id="IPR013686">
    <property type="entry name" value="Polypept-transport_assoc_ShlB"/>
</dbReference>
<dbReference type="Proteomes" id="UP000000383">
    <property type="component" value="Chromosome"/>
</dbReference>
<organism evidence="7 8">
    <name type="scientific">Methylotenera versatilis (strain 301)</name>
    <dbReference type="NCBI Taxonomy" id="666681"/>
    <lineage>
        <taxon>Bacteria</taxon>
        <taxon>Pseudomonadati</taxon>
        <taxon>Pseudomonadota</taxon>
        <taxon>Betaproteobacteria</taxon>
        <taxon>Nitrosomonadales</taxon>
        <taxon>Methylophilaceae</taxon>
        <taxon>Methylotenera</taxon>
    </lineage>
</organism>
<dbReference type="KEGG" id="meh:M301_0739"/>
<dbReference type="PANTHER" id="PTHR34597">
    <property type="entry name" value="SLR1661 PROTEIN"/>
    <property type="match status" value="1"/>
</dbReference>
<evidence type="ECO:0000256" key="2">
    <source>
        <dbReference type="ARBA" id="ARBA00022692"/>
    </source>
</evidence>
<dbReference type="Gene3D" id="2.40.160.50">
    <property type="entry name" value="membrane protein fhac: a member of the omp85/tpsb transporter family"/>
    <property type="match status" value="1"/>
</dbReference>
<dbReference type="Pfam" id="PF03865">
    <property type="entry name" value="ShlB"/>
    <property type="match status" value="1"/>
</dbReference>
<keyword evidence="2" id="KW-0812">Transmembrane</keyword>
<dbReference type="OrthoDB" id="5664954at2"/>
<dbReference type="InterPro" id="IPR005565">
    <property type="entry name" value="Hemolysn_activator_HlyB_C"/>
</dbReference>
<feature type="signal peptide" evidence="4">
    <location>
        <begin position="1"/>
        <end position="33"/>
    </location>
</feature>
<dbReference type="Gene3D" id="3.10.20.310">
    <property type="entry name" value="membrane protein fhac"/>
    <property type="match status" value="1"/>
</dbReference>
<dbReference type="GO" id="GO:0008320">
    <property type="term" value="F:protein transmembrane transporter activity"/>
    <property type="evidence" value="ECO:0007669"/>
    <property type="project" value="TreeGrafter"/>
</dbReference>
<dbReference type="HOGENOM" id="CLU_037019_0_0_4"/>
<sequence precursor="true">MMNKNNLMVLNNSANIKGLLLMFLIAMPMSALADDALLTDAKTQAKPAIVESSANDEQKPVEKNPSFNVFEFQIDGNTVLPKGKLEEAVYPFLGEAKTIDDVEKARSALEKTYQDAGYLTVSVSIPQQEVNQGLVILKVTEGSIEKLRVKDSKYTSLAEIKSRVPEFEEGKVPNFPVAQQQLGTVNRGQNRQVTPVLRPGKSPGKVEVDLKVQDQLPVHGSLEVNDKYSQNTTKTRINGSVRYENLWQKDHSIGISFQLSPENTDEVQVVSATYLIPRMNGDYFAAYGVLSESSAKASSVGDLSVVGNNNILGARYIHPLPMLENYYHSATVGADYKDSNDSASELPISYTAFMLGYDGTLQNQDSQTQFNLGLNFSVRGLGNKEEQFAYKRYLAQPNYVYLRSELKHTQKLSYDWSILAKLGGQVANGPLISAEQFAMGGVDSVRGYVESSALGDNGIMTSFELHTPPLKKFIKSDFVDFKELYAFSFVDAARVSIYDPLPGQTKTSDLLSVGLGVKLKTNSGIFTNLDYAHTLRDAGDVKNGDDRLHFKVGYEW</sequence>
<gene>
    <name evidence="7" type="ordered locus">M301_0739</name>
</gene>
<evidence type="ECO:0000313" key="8">
    <source>
        <dbReference type="Proteomes" id="UP000000383"/>
    </source>
</evidence>
<dbReference type="PANTHER" id="PTHR34597:SF6">
    <property type="entry name" value="BLR6126 PROTEIN"/>
    <property type="match status" value="1"/>
</dbReference>
<dbReference type="InterPro" id="IPR051544">
    <property type="entry name" value="TPS_OM_transporter"/>
</dbReference>
<keyword evidence="3" id="KW-0998">Cell outer membrane</keyword>
<keyword evidence="8" id="KW-1185">Reference proteome</keyword>
<feature type="domain" description="Polypeptide-transport-associated ShlB-type" evidence="6">
    <location>
        <begin position="67"/>
        <end position="142"/>
    </location>
</feature>
<dbReference type="EMBL" id="CP002056">
    <property type="protein sequence ID" value="ADI29123.1"/>
    <property type="molecule type" value="Genomic_DNA"/>
</dbReference>
<evidence type="ECO:0000256" key="4">
    <source>
        <dbReference type="SAM" id="SignalP"/>
    </source>
</evidence>
<keyword evidence="1" id="KW-0472">Membrane</keyword>
<evidence type="ECO:0000259" key="5">
    <source>
        <dbReference type="Pfam" id="PF03865"/>
    </source>
</evidence>
<accession>D7DNV6</accession>